<feature type="transmembrane region" description="Helical" evidence="3">
    <location>
        <begin position="1863"/>
        <end position="1889"/>
    </location>
</feature>
<evidence type="ECO:0000256" key="2">
    <source>
        <dbReference type="SAM" id="MobiDB-lite"/>
    </source>
</evidence>
<dbReference type="InterPro" id="IPR000086">
    <property type="entry name" value="NUDIX_hydrolase_dom"/>
</dbReference>
<feature type="transmembrane region" description="Helical" evidence="3">
    <location>
        <begin position="1740"/>
        <end position="1758"/>
    </location>
</feature>
<feature type="transmembrane region" description="Helical" evidence="3">
    <location>
        <begin position="1630"/>
        <end position="1650"/>
    </location>
</feature>
<feature type="region of interest" description="Disordered" evidence="2">
    <location>
        <begin position="927"/>
        <end position="960"/>
    </location>
</feature>
<feature type="compositionally biased region" description="Low complexity" evidence="2">
    <location>
        <begin position="2485"/>
        <end position="2510"/>
    </location>
</feature>
<dbReference type="InterPro" id="IPR015797">
    <property type="entry name" value="NUDIX_hydrolase-like_dom_sf"/>
</dbReference>
<feature type="transmembrane region" description="Helical" evidence="3">
    <location>
        <begin position="1972"/>
        <end position="1998"/>
    </location>
</feature>
<feature type="transmembrane region" description="Helical" evidence="3">
    <location>
        <begin position="2018"/>
        <end position="2041"/>
    </location>
</feature>
<dbReference type="PROSITE" id="PS51462">
    <property type="entry name" value="NUDIX"/>
    <property type="match status" value="1"/>
</dbReference>
<proteinExistence type="predicted"/>
<feature type="region of interest" description="Disordered" evidence="2">
    <location>
        <begin position="1255"/>
        <end position="1276"/>
    </location>
</feature>
<name>A0A0M0J9H1_9EUKA</name>
<evidence type="ECO:0000313" key="6">
    <source>
        <dbReference type="Proteomes" id="UP000037460"/>
    </source>
</evidence>
<dbReference type="InterPro" id="IPR020084">
    <property type="entry name" value="NUDIX_hydrolase_CS"/>
</dbReference>
<protein>
    <submittedName>
        <fullName evidence="5">ADP-ribose mitochondrial</fullName>
    </submittedName>
</protein>
<dbReference type="PANTHER" id="PTHR13030">
    <property type="entry name" value="NUDIX HYDROLASE"/>
    <property type="match status" value="1"/>
</dbReference>
<evidence type="ECO:0000256" key="3">
    <source>
        <dbReference type="SAM" id="Phobius"/>
    </source>
</evidence>
<dbReference type="Gene3D" id="3.90.79.10">
    <property type="entry name" value="Nucleoside Triphosphate Pyrophosphohydrolase"/>
    <property type="match status" value="2"/>
</dbReference>
<keyword evidence="3" id="KW-1133">Transmembrane helix</keyword>
<feature type="domain" description="Nudix hydrolase" evidence="4">
    <location>
        <begin position="649"/>
        <end position="807"/>
    </location>
</feature>
<feature type="transmembrane region" description="Helical" evidence="3">
    <location>
        <begin position="1770"/>
        <end position="1789"/>
    </location>
</feature>
<comment type="caution">
    <text evidence="5">The sequence shown here is derived from an EMBL/GenBank/DDBJ whole genome shotgun (WGS) entry which is preliminary data.</text>
</comment>
<organism evidence="5 6">
    <name type="scientific">Chrysochromulina tobinii</name>
    <dbReference type="NCBI Taxonomy" id="1460289"/>
    <lineage>
        <taxon>Eukaryota</taxon>
        <taxon>Haptista</taxon>
        <taxon>Haptophyta</taxon>
        <taxon>Prymnesiophyceae</taxon>
        <taxon>Prymnesiales</taxon>
        <taxon>Chrysochromulinaceae</taxon>
        <taxon>Chrysochromulina</taxon>
    </lineage>
</organism>
<feature type="region of interest" description="Disordered" evidence="2">
    <location>
        <begin position="2073"/>
        <end position="2094"/>
    </location>
</feature>
<evidence type="ECO:0000256" key="1">
    <source>
        <dbReference type="ARBA" id="ARBA00022801"/>
    </source>
</evidence>
<keyword evidence="1" id="KW-0378">Hydrolase</keyword>
<dbReference type="OrthoDB" id="301415at2759"/>
<dbReference type="PANTHER" id="PTHR13030:SF8">
    <property type="entry name" value="ADP-RIBOSE PYROPHOSPHATASE, MITOCHONDRIAL"/>
    <property type="match status" value="1"/>
</dbReference>
<feature type="region of interest" description="Disordered" evidence="2">
    <location>
        <begin position="2459"/>
        <end position="2510"/>
    </location>
</feature>
<dbReference type="Proteomes" id="UP000037460">
    <property type="component" value="Unassembled WGS sequence"/>
</dbReference>
<feature type="compositionally biased region" description="Basic and acidic residues" evidence="2">
    <location>
        <begin position="1255"/>
        <end position="1274"/>
    </location>
</feature>
<feature type="compositionally biased region" description="Basic and acidic residues" evidence="2">
    <location>
        <begin position="1"/>
        <end position="10"/>
    </location>
</feature>
<keyword evidence="3" id="KW-0472">Membrane</keyword>
<dbReference type="InterPro" id="IPR039989">
    <property type="entry name" value="NUDT9"/>
</dbReference>
<dbReference type="Pfam" id="PF18139">
    <property type="entry name" value="LSDAT_euk"/>
    <property type="match status" value="1"/>
</dbReference>
<dbReference type="InterPro" id="IPR041491">
    <property type="entry name" value="TRPM_SLOG"/>
</dbReference>
<dbReference type="Pfam" id="PF00293">
    <property type="entry name" value="NUDIX"/>
    <property type="match status" value="1"/>
</dbReference>
<dbReference type="SUPFAM" id="SSF55811">
    <property type="entry name" value="Nudix"/>
    <property type="match status" value="2"/>
</dbReference>
<dbReference type="Pfam" id="PF25969">
    <property type="entry name" value="NUDT9_N"/>
    <property type="match status" value="2"/>
</dbReference>
<evidence type="ECO:0000259" key="4">
    <source>
        <dbReference type="PROSITE" id="PS51462"/>
    </source>
</evidence>
<gene>
    <name evidence="5" type="ORF">Ctob_001293</name>
</gene>
<feature type="region of interest" description="Disordered" evidence="2">
    <location>
        <begin position="1127"/>
        <end position="1155"/>
    </location>
</feature>
<dbReference type="PROSITE" id="PS00893">
    <property type="entry name" value="NUDIX_BOX"/>
    <property type="match status" value="1"/>
</dbReference>
<sequence length="2528" mass="280837">MHWQRGDSSRVHPRTNTPALPLNLSSLPAKEISKAGRDSGDVDREDGATSGMDTHTRFADGALPDGSYKKTAGGGRLLGIDSSGDATPAGSSPRTAPASHNSLSQSKPLLAQSWCWSSQCEQQVEDRREERWQESNADVGNLYATGIHQIGRLFFSFDDELMDEPARFAGVSTRTDADAIVKLLLSYWRIQVPSVLLTVSGSAQAMDLEPRLENMLRDGIDSAASSTRAWVITGGMDTGVMELVGRALRSRTTTNVRAEGHAWATPLIGIAPLGCVTNQESLRQAKPEERLPPPLLPYIKRIKNSSASSALDMNHSHFILVDDPGARAPAWGAEIELRGQVERRLVEKLMVPSVLLVIQGGRGTFNTILTTWSNHTPCVLVRESRGCARALADFALKVQEHPEREPGSVELWATLLHEQLEQWDVLKVPREKVEEAVRLLLPSLSHTPAPHTLDKRTLRDLMIVFSMAKAESLETSILNAVVASCKLRTDADIERRKLARRAVKVPQPVGSLEQPAKPPVHLKARDRDRYVGADCPEGVRRLPIADEGLVPWEADWTAAGGYHPPTYEHPVLTKFCNHGATREERRAHAKAKWADPPAPLSSDLIAEVLSRKTYETKGVLLWDHEKRLPLNPRGRTGLAGRGLLGKWGPNHAADPIVTRLHPTTNQLQMVAIERADQPGVWALPGGMVDEGETVSETVQREFRAEVGNIPDPEGQRLFEEATGRLFASGGTVVYRGYVDDPRTTDHAWIETTAFHFHCPPEIGDKLALGAGDDATRAIWLDINPLSEDRYANLYASHRQLVDRVAEKIAPHERARVRPAPDRYPARVQVPDEKVPWSVPFPGYAPADYTDPTVTDNFRSRTRQQRWADPEDPRQRHVSMENLIQEVSSPVVSPRGSAKRLLDPRSAETFALTSKRIERRLTFEGPLQFEEGNASLEPNGGRGRPLNPRGRTGLAGRGLLGKWGPNHAADPIVTRLHPTTNQLQVVVVKRTDGSDEWSLPGRLIREGETLAQALRQAFEPQAGLAQRAANYRGQPRDRTRLLLDELFNLPDELSSEDARIVYRGYVDDPRNTDHAWIETTAVHFHMSRELSSKIRLQSYSHTGSESRSARSFMGIRSARSFMGRTLRSMSSRKGAAARTGGPTNSDEEPDDDEPEDELWISTETPASAINWRGLSMRISVLQRMTAKEESPKVESRVCWRDVDENLTLYASQQQWACEAVKQRLLRHQPIDTMRQLSIRSLGTTLELRLSCHAAEHESKRGGRDEHGRDRRDRSRSGSFGGKLGVDVLVRGRWVALERSNSVDECIEKLRALALKEDVNALSEEDVKLIRLEVSRLLLQAACNDFMRASSNMVSGKGGHALGVALVARWGRYDVLHQLLMHTSSYGTSAAARAEMVQEALQEALLRVTDPSFDVRIVDLLLQYGAKVSEVSLSTLFGELGMSASALGARLPFDLPDTTPWREEHVLMLRQHIVGFEYYAARQRTVRAFDLLVWGICCGAARFVKVIWERTVSPLRAALIGQEVCRKLRVSLSAESDELVSLEKWFETNAVALLDTLADQETARKLLLTSEGDSAELGTRHRRSSLFEVAVELENKKFISHRYCQALVEEMWNGRSAACGRIMLRTKHSAPLTLVLGLIWQLLFFPIHWPWIWTELNDLYRWPIRPIAEEGARHTRQGFDPTAKGHVLTMRVHRYEHLVGLLQIPLVKRVLDMVSHYAFTGLFVWVSFLPLCQPLYTAHLVLFIWVVAKAYQLALFVATVQGWGRKYSVYKWVDALTIVSLLAFFACALWFRRGDPFASLTAAEATDLIAFLDLRADGRIRARHDSLPGQSQSEHYFLQHGGGWQHGAPAGNCGWTVATEVLRTLLAIAALPIFFSLTEIFSVSETLGALIIAASRMAYDLRFWLPLVIVIGSGFGVALNLLLPHYQSEHGAGPLHPWFNQELDVSAAGPFFAPFWATFGYFNPAEIAGSPGSALVAPFFLWLYCLLVLILFVNLLIAMFNARYSEVVDASREHMNMNKALSVAVFLLQHPIPAPFILLVLPIDFVMTWPRLRASWKRVAQASLEAQRLRQAMQQRAASGEKADGPRTGTSAAGPPELKTRLRLVREQSLEDISKTPRRFFRAHSANGMRPFEQDKRTVFTRPEANAVERRALQKLLVMQRTIAERTEREAGRLSSRGQLSREEAQLVTHKLESISAMLEARLEFGGMHGAGAAAAPPPHPGVPVPRDGAIPTINGRKTLPPLSCGRKCIRDPNQLESKLAAREASRSAATRRMPGGVFARARWPAASPHGDGAVMGAVPGAELSELEERVGALESTMGAVQATLHEISLHEICSELKRLSALITALNSPTHGAMLGDEARDPLNTARVPVMERQLDGLREQLDSLLAVQRATRVMSAAERAEAEHFERQLAILRLEQEQAAVRQQAEYRREAEYRRAAAARLQPGLDPYAAQVGYRQARADLDPTQISRRSPADLDPTRIAPVRGSAAPVNAAPVSAAPAPDQQRQQQETQQLVKAAVLEPLKWPGRGR</sequence>
<dbReference type="EMBL" id="JWZX01003217">
    <property type="protein sequence ID" value="KOO23140.1"/>
    <property type="molecule type" value="Genomic_DNA"/>
</dbReference>
<evidence type="ECO:0000313" key="5">
    <source>
        <dbReference type="EMBL" id="KOO23140.1"/>
    </source>
</evidence>
<feature type="compositionally biased region" description="Acidic residues" evidence="2">
    <location>
        <begin position="1144"/>
        <end position="1155"/>
    </location>
</feature>
<dbReference type="CDD" id="cd03670">
    <property type="entry name" value="NUDIX_ADPRase_Nudt9"/>
    <property type="match status" value="1"/>
</dbReference>
<reference evidence="6" key="1">
    <citation type="journal article" date="2015" name="PLoS Genet.">
        <title>Genome Sequence and Transcriptome Analyses of Chrysochromulina tobin: Metabolic Tools for Enhanced Algal Fitness in the Prominent Order Prymnesiales (Haptophyceae).</title>
        <authorList>
            <person name="Hovde B.T."/>
            <person name="Deodato C.R."/>
            <person name="Hunsperger H.M."/>
            <person name="Ryken S.A."/>
            <person name="Yost W."/>
            <person name="Jha R.K."/>
            <person name="Patterson J."/>
            <person name="Monnat R.J. Jr."/>
            <person name="Barlow S.B."/>
            <person name="Starkenburg S.R."/>
            <person name="Cattolico R.A."/>
        </authorList>
    </citation>
    <scope>NUCLEOTIDE SEQUENCE</scope>
    <source>
        <strain evidence="6">CCMP291</strain>
    </source>
</reference>
<dbReference type="GO" id="GO:0047631">
    <property type="term" value="F:ADP-ribose diphosphatase activity"/>
    <property type="evidence" value="ECO:0007669"/>
    <property type="project" value="InterPro"/>
</dbReference>
<feature type="compositionally biased region" description="Polar residues" evidence="2">
    <location>
        <begin position="89"/>
        <end position="103"/>
    </location>
</feature>
<feature type="transmembrane region" description="Helical" evidence="3">
    <location>
        <begin position="1715"/>
        <end position="1734"/>
    </location>
</feature>
<feature type="compositionally biased region" description="Low complexity" evidence="2">
    <location>
        <begin position="18"/>
        <end position="29"/>
    </location>
</feature>
<keyword evidence="6" id="KW-1185">Reference proteome</keyword>
<feature type="region of interest" description="Disordered" evidence="2">
    <location>
        <begin position="1"/>
        <end position="103"/>
    </location>
</feature>
<feature type="transmembrane region" description="Helical" evidence="3">
    <location>
        <begin position="1901"/>
        <end position="1921"/>
    </location>
</feature>
<feature type="compositionally biased region" description="Basic and acidic residues" evidence="2">
    <location>
        <begin position="31"/>
        <end position="47"/>
    </location>
</feature>
<accession>A0A0M0J9H1</accession>
<keyword evidence="3" id="KW-0812">Transmembrane</keyword>